<dbReference type="AlphaFoldDB" id="A0A0A9HT82"/>
<dbReference type="EMBL" id="GBRH01159815">
    <property type="protein sequence ID" value="JAE38081.1"/>
    <property type="molecule type" value="Transcribed_RNA"/>
</dbReference>
<accession>A0A0A9HT82</accession>
<evidence type="ECO:0000313" key="1">
    <source>
        <dbReference type="EMBL" id="JAE38081.1"/>
    </source>
</evidence>
<sequence>MKSTESITNKEWSYQETN</sequence>
<protein>
    <submittedName>
        <fullName evidence="1">Uncharacterized protein</fullName>
    </submittedName>
</protein>
<reference evidence="1" key="1">
    <citation type="submission" date="2014-09" db="EMBL/GenBank/DDBJ databases">
        <authorList>
            <person name="Magalhaes I.L.F."/>
            <person name="Oliveira U."/>
            <person name="Santos F.R."/>
            <person name="Vidigal T.H.D.A."/>
            <person name="Brescovit A.D."/>
            <person name="Santos A.J."/>
        </authorList>
    </citation>
    <scope>NUCLEOTIDE SEQUENCE</scope>
    <source>
        <tissue evidence="1">Shoot tissue taken approximately 20 cm above the soil surface</tissue>
    </source>
</reference>
<reference evidence="1" key="2">
    <citation type="journal article" date="2015" name="Data Brief">
        <title>Shoot transcriptome of the giant reed, Arundo donax.</title>
        <authorList>
            <person name="Barrero R.A."/>
            <person name="Guerrero F.D."/>
            <person name="Moolhuijzen P."/>
            <person name="Goolsby J.A."/>
            <person name="Tidwell J."/>
            <person name="Bellgard S.E."/>
            <person name="Bellgard M.I."/>
        </authorList>
    </citation>
    <scope>NUCLEOTIDE SEQUENCE</scope>
    <source>
        <tissue evidence="1">Shoot tissue taken approximately 20 cm above the soil surface</tissue>
    </source>
</reference>
<name>A0A0A9HT82_ARUDO</name>
<organism evidence="1">
    <name type="scientific">Arundo donax</name>
    <name type="common">Giant reed</name>
    <name type="synonym">Donax arundinaceus</name>
    <dbReference type="NCBI Taxonomy" id="35708"/>
    <lineage>
        <taxon>Eukaryota</taxon>
        <taxon>Viridiplantae</taxon>
        <taxon>Streptophyta</taxon>
        <taxon>Embryophyta</taxon>
        <taxon>Tracheophyta</taxon>
        <taxon>Spermatophyta</taxon>
        <taxon>Magnoliopsida</taxon>
        <taxon>Liliopsida</taxon>
        <taxon>Poales</taxon>
        <taxon>Poaceae</taxon>
        <taxon>PACMAD clade</taxon>
        <taxon>Arundinoideae</taxon>
        <taxon>Arundineae</taxon>
        <taxon>Arundo</taxon>
    </lineage>
</organism>
<proteinExistence type="predicted"/>